<sequence length="46" mass="4504">MTKEGVGGAEGVPLQENNKQPPSADGNKPGPAKGTEGSAEKGAPSK</sequence>
<dbReference type="RefSeq" id="WP_259553925.1">
    <property type="nucleotide sequence ID" value="NZ_BAABHW010000002.1"/>
</dbReference>
<feature type="region of interest" description="Disordered" evidence="1">
    <location>
        <begin position="1"/>
        <end position="46"/>
    </location>
</feature>
<dbReference type="EMBL" id="BAABHW010000002">
    <property type="protein sequence ID" value="GAA5074708.1"/>
    <property type="molecule type" value="Genomic_DNA"/>
</dbReference>
<dbReference type="Proteomes" id="UP001499910">
    <property type="component" value="Unassembled WGS sequence"/>
</dbReference>
<feature type="compositionally biased region" description="Gly residues" evidence="1">
    <location>
        <begin position="1"/>
        <end position="10"/>
    </location>
</feature>
<evidence type="ECO:0000256" key="1">
    <source>
        <dbReference type="SAM" id="MobiDB-lite"/>
    </source>
</evidence>
<accession>A0ABP9LG95</accession>
<reference evidence="3" key="1">
    <citation type="journal article" date="2019" name="Int. J. Syst. Evol. Microbiol.">
        <title>The Global Catalogue of Microorganisms (GCM) 10K type strain sequencing project: providing services to taxonomists for standard genome sequencing and annotation.</title>
        <authorList>
            <consortium name="The Broad Institute Genomics Platform"/>
            <consortium name="The Broad Institute Genome Sequencing Center for Infectious Disease"/>
            <person name="Wu L."/>
            <person name="Ma J."/>
        </authorList>
    </citation>
    <scope>NUCLEOTIDE SEQUENCE [LARGE SCALE GENOMIC DNA]</scope>
    <source>
        <strain evidence="3">JCM 18015</strain>
    </source>
</reference>
<comment type="caution">
    <text evidence="2">The sequence shown here is derived from an EMBL/GenBank/DDBJ whole genome shotgun (WGS) entry which is preliminary data.</text>
</comment>
<proteinExistence type="predicted"/>
<keyword evidence="3" id="KW-1185">Reference proteome</keyword>
<protein>
    <submittedName>
        <fullName evidence="2">Uncharacterized protein</fullName>
    </submittedName>
</protein>
<evidence type="ECO:0000313" key="2">
    <source>
        <dbReference type="EMBL" id="GAA5074708.1"/>
    </source>
</evidence>
<gene>
    <name evidence="2" type="ORF">GCM10023209_22080</name>
</gene>
<organism evidence="2 3">
    <name type="scientific">[Roseibacterium] beibuensis</name>
    <dbReference type="NCBI Taxonomy" id="1193142"/>
    <lineage>
        <taxon>Bacteria</taxon>
        <taxon>Pseudomonadati</taxon>
        <taxon>Pseudomonadota</taxon>
        <taxon>Alphaproteobacteria</taxon>
        <taxon>Rhodobacterales</taxon>
        <taxon>Roseobacteraceae</taxon>
        <taxon>Roseicyclus</taxon>
    </lineage>
</organism>
<name>A0ABP9LG95_9RHOB</name>
<evidence type="ECO:0000313" key="3">
    <source>
        <dbReference type="Proteomes" id="UP001499910"/>
    </source>
</evidence>